<accession>X1QGY8</accession>
<dbReference type="EMBL" id="BARV01030541">
    <property type="protein sequence ID" value="GAI42529.1"/>
    <property type="molecule type" value="Genomic_DNA"/>
</dbReference>
<protein>
    <submittedName>
        <fullName evidence="1">Uncharacterized protein</fullName>
    </submittedName>
</protein>
<name>X1QGY8_9ZZZZ</name>
<sequence>MLADSVEAASRALTRPSPEEIESLVREIINERFTDSQLDDCPLTLSDLKRIIEVFTHTLTGITHRRIDYPLTKRIKKRYG</sequence>
<comment type="caution">
    <text evidence="1">The sequence shown here is derived from an EMBL/GenBank/DDBJ whole genome shotgun (WGS) entry which is preliminary data.</text>
</comment>
<proteinExistence type="predicted"/>
<organism evidence="1">
    <name type="scientific">marine sediment metagenome</name>
    <dbReference type="NCBI Taxonomy" id="412755"/>
    <lineage>
        <taxon>unclassified sequences</taxon>
        <taxon>metagenomes</taxon>
        <taxon>ecological metagenomes</taxon>
    </lineage>
</organism>
<evidence type="ECO:0000313" key="1">
    <source>
        <dbReference type="EMBL" id="GAI42529.1"/>
    </source>
</evidence>
<gene>
    <name evidence="1" type="ORF">S06H3_48496</name>
</gene>
<dbReference type="InterPro" id="IPR052722">
    <property type="entry name" value="PgpH_phosphodiesterase"/>
</dbReference>
<dbReference type="PANTHER" id="PTHR36442:SF1">
    <property type="entry name" value="CYCLIC-DI-AMP PHOSPHODIESTERASE PGPH"/>
    <property type="match status" value="1"/>
</dbReference>
<dbReference type="PANTHER" id="PTHR36442">
    <property type="entry name" value="CYCLIC-DI-AMP PHOSPHODIESTERASE PGPH"/>
    <property type="match status" value="1"/>
</dbReference>
<feature type="non-terminal residue" evidence="1">
    <location>
        <position position="80"/>
    </location>
</feature>
<dbReference type="AlphaFoldDB" id="X1QGY8"/>
<reference evidence="1" key="1">
    <citation type="journal article" date="2014" name="Front. Microbiol.">
        <title>High frequency of phylogenetically diverse reductive dehalogenase-homologous genes in deep subseafloor sedimentary metagenomes.</title>
        <authorList>
            <person name="Kawai M."/>
            <person name="Futagami T."/>
            <person name="Toyoda A."/>
            <person name="Takaki Y."/>
            <person name="Nishi S."/>
            <person name="Hori S."/>
            <person name="Arai W."/>
            <person name="Tsubouchi T."/>
            <person name="Morono Y."/>
            <person name="Uchiyama I."/>
            <person name="Ito T."/>
            <person name="Fujiyama A."/>
            <person name="Inagaki F."/>
            <person name="Takami H."/>
        </authorList>
    </citation>
    <scope>NUCLEOTIDE SEQUENCE</scope>
    <source>
        <strain evidence="1">Expedition CK06-06</strain>
    </source>
</reference>